<sequence>MAVNVRLTSDAGDKYDRVELLAWLNDSLQTKFTKVEQICSGAAYCQLMDWLFPGSMDLNKIKFQAQEELEFIHNYNLLQKSFRKTGVTKVIPVDELVKGAFQINFQFLKWFKKFFDANFYGQIYNALTAREGQIVLPVTEKPVSPPNTKSPNSFTHAGGKEKVDCDFDEELHDPKTKRITFLTHWQETFSWVRQSKLGDIYAYCEVCDLNITIHHRGQVDLKRHQNSKRHCENLKKRKCLTNKTKDNEDVCGGDSTTCGVATLKFIKKYCTSLKSFTKVRDGSRVSNCRARYILGLKHPKDIASICSQTPYCIYLHRNVDVGDGEQADVVLVGFFDEKAGQNRIRLLDVVRPKTETVASVSSCLVETLQKSGLPVLNLSGFHTDCPPEEGAAVLSRLKEMNPNVICVGSLSHLASLACRAGVAASSKDVSQLISNIHSHYSSCSTANDNLKELFANIEPYQADLPTSTQCLAFTNIVKKISDIWPDLISYFQSCDHKSEKVKLICGQLGDHQLRATFLFLSHALEPLCAFQSKLEKQNGDLAKLLKEASGLLRSYAASLLLPEAVVKLLKGHDSKVLENEKNYLPGTELNVGAEVEEYLTKNQQGLGTVWGDFFKDVSLFYASVTAQIMQNLPLNDTLLRNISILLNPSCKLKITGKVVADLATHLGLCKRPEETTQLIDEFLEYQLLENDEAQVLPPSPLQHWSAVLKTALSGTNEQMSIFRKLILTLLSLPYPSMEATKAFSQAFENGDVSLLDETVTENELDDTRDSDLTAGNEDVILVEDGHLSPETTKHPKHCNSSADVIDLTQMKPCAVLLKKINCKRQFGLKNDFVSYDDIVWSSSCQEETTRGICGWESSLRQKPPVRKIFQVGANSLENVKKEDNSGSTQTNSGAPGSSQGKEETSFNDGKGFSVGELVWGKVKGFSWWPGLVVGWKSKQIPTAMRKVEWFGDGMFSEIYTERLLPFSAFSKCFCNSSFATLPAYKDAIFQSLEMVSERSKKTFASCKTESKDEKLKPMLEWAFGGFKPKGPDGFKPPVTDNLAAKAALLDTPVPEYQPPTKKQKYVYKNKGGNEQEYSRVQMVREVLQKGKNIEDFCLSCGTPQTEIFHPLFEGSLCLKCKDNFTETLYRYDEDGYQSYCTVCCAGLEVILCGNASCCRCFCLDCLDILVGPGTFDKLKEVDPWSCYMCLPSQRYGVLKRREDWSIRVQEFFVNNSAMEFEPHRVYPSIPANQRRPIRVLSLFDGIATGYLVLKDLGFKVERYIASEICEDSIAVGMIKHEGRIEHVHDVRTITKKHIAEWGPFDLLIGGSPCNDLSIVNPARKGLFEGTGRLFFEYYRLLNILKPKEGDNRPFFWLFENVVAMGVRDKTDICRFLECNPVLIDAVKVSPAHRARYFWGNLPGMNRPLASSQSDKLDLQDCLEHGRQAKFSKVRTITTRPNSIKQGKSEILPVVMNGKEDNLWCTELERIFGFPRHYTDVNNMGRGSRQKVLGRSWSVPVIRHLFAPLKDYFACE</sequence>
<evidence type="ECO:0000256" key="12">
    <source>
        <dbReference type="ARBA" id="ARBA00022723"/>
    </source>
</evidence>
<dbReference type="PROSITE" id="PS50021">
    <property type="entry name" value="CH"/>
    <property type="match status" value="1"/>
</dbReference>
<dbReference type="Gene3D" id="3.40.50.150">
    <property type="entry name" value="Vaccinia Virus protein VP39"/>
    <property type="match status" value="2"/>
</dbReference>
<dbReference type="GO" id="GO:0005634">
    <property type="term" value="C:nucleus"/>
    <property type="evidence" value="ECO:0007669"/>
    <property type="project" value="UniProtKB-SubCell"/>
</dbReference>
<feature type="compositionally biased region" description="Polar residues" evidence="21">
    <location>
        <begin position="885"/>
        <end position="899"/>
    </location>
</feature>
<evidence type="ECO:0000256" key="8">
    <source>
        <dbReference type="ARBA" id="ARBA00022618"/>
    </source>
</evidence>
<dbReference type="Bgee" id="ENSLOCG00000005655">
    <property type="expression patterns" value="Expressed in embryo and 7 other cell types or tissues"/>
</dbReference>
<dbReference type="Pfam" id="PF00855">
    <property type="entry name" value="PWWP"/>
    <property type="match status" value="1"/>
</dbReference>
<dbReference type="Gene3D" id="1.10.720.50">
    <property type="entry name" value="PWWP, helical domain"/>
    <property type="match status" value="1"/>
</dbReference>
<reference evidence="25" key="2">
    <citation type="submission" date="2025-08" db="UniProtKB">
        <authorList>
            <consortium name="Ensembl"/>
        </authorList>
    </citation>
    <scope>IDENTIFICATION</scope>
</reference>
<evidence type="ECO:0000256" key="16">
    <source>
        <dbReference type="ARBA" id="ARBA00023125"/>
    </source>
</evidence>
<dbReference type="SUPFAM" id="SSF47576">
    <property type="entry name" value="Calponin-homology domain, CH-domain"/>
    <property type="match status" value="1"/>
</dbReference>
<evidence type="ECO:0000256" key="7">
    <source>
        <dbReference type="ARBA" id="ARBA00022603"/>
    </source>
</evidence>
<evidence type="ECO:0000256" key="9">
    <source>
        <dbReference type="ARBA" id="ARBA00022679"/>
    </source>
</evidence>
<feature type="active site" evidence="20">
    <location>
        <position position="1313"/>
    </location>
</feature>
<dbReference type="InterPro" id="IPR029063">
    <property type="entry name" value="SAM-dependent_MTases_sf"/>
</dbReference>
<dbReference type="PROSITE" id="PS00094">
    <property type="entry name" value="C5_MTASE_1"/>
    <property type="match status" value="1"/>
</dbReference>
<keyword evidence="16" id="KW-0238">DNA-binding</keyword>
<keyword evidence="6" id="KW-0678">Repressor</keyword>
<dbReference type="GO" id="GO:0003677">
    <property type="term" value="F:DNA binding"/>
    <property type="evidence" value="ECO:0007669"/>
    <property type="project" value="UniProtKB-KW"/>
</dbReference>
<dbReference type="InterPro" id="IPR018117">
    <property type="entry name" value="C5_DNA_meth_AS"/>
</dbReference>
<comment type="similarity">
    <text evidence="20">Belongs to the class I-like SAM-binding methyltransferase superfamily. C5-methyltransferase family.</text>
</comment>
<comment type="similarity">
    <text evidence="3">Belongs to the MAPRE family.</text>
</comment>
<keyword evidence="12" id="KW-0479">Metal-binding</keyword>
<dbReference type="Ensembl" id="ENSLOCT00000006869.1">
    <property type="protein sequence ID" value="ENSLOCP00000006861.1"/>
    <property type="gene ID" value="ENSLOCG00000005655.1"/>
</dbReference>
<evidence type="ECO:0000313" key="25">
    <source>
        <dbReference type="Ensembl" id="ENSLOCP00000006861.1"/>
    </source>
</evidence>
<evidence type="ECO:0000313" key="26">
    <source>
        <dbReference type="Proteomes" id="UP000018468"/>
    </source>
</evidence>
<evidence type="ECO:0000256" key="3">
    <source>
        <dbReference type="ARBA" id="ARBA00010729"/>
    </source>
</evidence>
<protein>
    <recommendedName>
        <fullName evidence="4">DNA (cytosine-5-)-methyltransferase</fullName>
        <ecNumber evidence="4">2.1.1.37</ecNumber>
    </recommendedName>
</protein>
<organism evidence="25 26">
    <name type="scientific">Lepisosteus oculatus</name>
    <name type="common">Spotted gar</name>
    <dbReference type="NCBI Taxonomy" id="7918"/>
    <lineage>
        <taxon>Eukaryota</taxon>
        <taxon>Metazoa</taxon>
        <taxon>Chordata</taxon>
        <taxon>Craniata</taxon>
        <taxon>Vertebrata</taxon>
        <taxon>Euteleostomi</taxon>
        <taxon>Actinopterygii</taxon>
        <taxon>Neopterygii</taxon>
        <taxon>Holostei</taxon>
        <taxon>Semionotiformes</taxon>
        <taxon>Lepisosteidae</taxon>
        <taxon>Lepisosteus</taxon>
    </lineage>
</organism>
<keyword evidence="7 20" id="KW-0489">Methyltransferase</keyword>
<dbReference type="GeneTree" id="ENSGT00940000166425"/>
<feature type="domain" description="Calponin-homology (CH)" evidence="22">
    <location>
        <begin position="14"/>
        <end position="116"/>
    </location>
</feature>
<dbReference type="SUPFAM" id="SSF53335">
    <property type="entry name" value="S-adenosyl-L-methionine-dependent methyltransferases"/>
    <property type="match status" value="1"/>
</dbReference>
<keyword evidence="26" id="KW-1185">Reference proteome</keyword>
<dbReference type="PANTHER" id="PTHR23068">
    <property type="entry name" value="DNA CYTOSINE-5- -METHYLTRANSFERASE 3-RELATED"/>
    <property type="match status" value="1"/>
</dbReference>
<evidence type="ECO:0000256" key="2">
    <source>
        <dbReference type="ARBA" id="ARBA00004245"/>
    </source>
</evidence>
<evidence type="ECO:0000256" key="10">
    <source>
        <dbReference type="ARBA" id="ARBA00022691"/>
    </source>
</evidence>
<dbReference type="SMART" id="SM00293">
    <property type="entry name" value="PWWP"/>
    <property type="match status" value="1"/>
</dbReference>
<evidence type="ECO:0000256" key="21">
    <source>
        <dbReference type="SAM" id="MobiDB-lite"/>
    </source>
</evidence>
<dbReference type="InterPro" id="IPR049554">
    <property type="entry name" value="DNMT3_ADD_PHD"/>
</dbReference>
<dbReference type="GO" id="GO:0008270">
    <property type="term" value="F:zinc ion binding"/>
    <property type="evidence" value="ECO:0007669"/>
    <property type="project" value="UniProtKB-KW"/>
</dbReference>
<dbReference type="EC" id="2.1.1.37" evidence="4"/>
<keyword evidence="15" id="KW-0862">Zinc</keyword>
<dbReference type="InterPro" id="IPR025766">
    <property type="entry name" value="ADD"/>
</dbReference>
<name>W5MEQ2_LEPOC</name>
<dbReference type="GO" id="GO:0003886">
    <property type="term" value="F:DNA (cytosine-5-)-methyltransferase activity"/>
    <property type="evidence" value="ECO:0007669"/>
    <property type="project" value="UniProtKB-EC"/>
</dbReference>
<evidence type="ECO:0000259" key="22">
    <source>
        <dbReference type="PROSITE" id="PS50021"/>
    </source>
</evidence>
<dbReference type="Pfam" id="PF00307">
    <property type="entry name" value="CH"/>
    <property type="match status" value="1"/>
</dbReference>
<evidence type="ECO:0000256" key="13">
    <source>
        <dbReference type="ARBA" id="ARBA00022771"/>
    </source>
</evidence>
<evidence type="ECO:0000256" key="15">
    <source>
        <dbReference type="ARBA" id="ARBA00022833"/>
    </source>
</evidence>
<dbReference type="InterPro" id="IPR001525">
    <property type="entry name" value="C5_MeTfrase"/>
</dbReference>
<dbReference type="InterPro" id="IPR040552">
    <property type="entry name" value="DNMT3_ADD_GATA1-like"/>
</dbReference>
<dbReference type="FunFam" id="1.10.418.10:FF:000007">
    <property type="entry name" value="Microtubule-associated protein, RP/EB family, member 2"/>
    <property type="match status" value="1"/>
</dbReference>
<keyword evidence="10 20" id="KW-0949">S-adenosyl-L-methionine</keyword>
<keyword evidence="13" id="KW-0863">Zinc-finger</keyword>
<dbReference type="GO" id="GO:0032259">
    <property type="term" value="P:methylation"/>
    <property type="evidence" value="ECO:0007669"/>
    <property type="project" value="UniProtKB-KW"/>
</dbReference>
<evidence type="ECO:0000256" key="1">
    <source>
        <dbReference type="ARBA" id="ARBA00004123"/>
    </source>
</evidence>
<dbReference type="PROSITE" id="PS51679">
    <property type="entry name" value="SAM_MT_C5"/>
    <property type="match status" value="1"/>
</dbReference>
<dbReference type="InterPro" id="IPR000313">
    <property type="entry name" value="PWWP_dom"/>
</dbReference>
<dbReference type="HOGENOM" id="CLU_265704_0_0_1"/>
<dbReference type="InterPro" id="IPR050390">
    <property type="entry name" value="C5-Methyltransferase"/>
</dbReference>
<dbReference type="Pfam" id="PF00145">
    <property type="entry name" value="DNA_methylase"/>
    <property type="match status" value="1"/>
</dbReference>
<dbReference type="GO" id="GO:0051301">
    <property type="term" value="P:cell division"/>
    <property type="evidence" value="ECO:0007669"/>
    <property type="project" value="UniProtKB-KW"/>
</dbReference>
<keyword evidence="9 20" id="KW-0808">Transferase</keyword>
<dbReference type="EMBL" id="AHAT01024388">
    <property type="status" value="NOT_ANNOTATED_CDS"/>
    <property type="molecule type" value="Genomic_DNA"/>
</dbReference>
<evidence type="ECO:0000259" key="24">
    <source>
        <dbReference type="PROSITE" id="PS51533"/>
    </source>
</evidence>
<reference evidence="25" key="3">
    <citation type="submission" date="2025-09" db="UniProtKB">
        <authorList>
            <consortium name="Ensembl"/>
        </authorList>
    </citation>
    <scope>IDENTIFICATION</scope>
</reference>
<keyword evidence="18" id="KW-0539">Nucleus</keyword>
<dbReference type="FunFam" id="3.40.50.150:FF:000008">
    <property type="entry name" value="DNA (Cytosine-5)-methyltransferase 3A isoform X1"/>
    <property type="match status" value="1"/>
</dbReference>
<evidence type="ECO:0000256" key="11">
    <source>
        <dbReference type="ARBA" id="ARBA00022701"/>
    </source>
</evidence>
<evidence type="ECO:0000256" key="18">
    <source>
        <dbReference type="ARBA" id="ARBA00023242"/>
    </source>
</evidence>
<accession>W5MEQ2</accession>
<keyword evidence="19" id="KW-0131">Cell cycle</keyword>
<dbReference type="InterPro" id="IPR001715">
    <property type="entry name" value="CH_dom"/>
</dbReference>
<feature type="region of interest" description="Disordered" evidence="21">
    <location>
        <begin position="879"/>
        <end position="906"/>
    </location>
</feature>
<dbReference type="InterPro" id="IPR036872">
    <property type="entry name" value="CH_dom_sf"/>
</dbReference>
<evidence type="ECO:0000259" key="23">
    <source>
        <dbReference type="PROSITE" id="PS50812"/>
    </source>
</evidence>
<feature type="domain" description="PHD-type" evidence="24">
    <location>
        <begin position="1085"/>
        <end position="1217"/>
    </location>
</feature>
<evidence type="ECO:0000256" key="14">
    <source>
        <dbReference type="ARBA" id="ARBA00022776"/>
    </source>
</evidence>
<dbReference type="Pfam" id="PF17980">
    <property type="entry name" value="ADD_DNMT3"/>
    <property type="match status" value="1"/>
</dbReference>
<dbReference type="Gene3D" id="1.10.418.10">
    <property type="entry name" value="Calponin-like domain"/>
    <property type="match status" value="1"/>
</dbReference>
<keyword evidence="11" id="KW-0493">Microtubule</keyword>
<evidence type="ECO:0000256" key="19">
    <source>
        <dbReference type="ARBA" id="ARBA00023306"/>
    </source>
</evidence>
<dbReference type="EMBL" id="AHAT01024387">
    <property type="status" value="NOT_ANNOTATED_CDS"/>
    <property type="molecule type" value="Genomic_DNA"/>
</dbReference>
<dbReference type="PANTHER" id="PTHR23068:SF53">
    <property type="entry name" value="DNA (CYTOSINE-5-)-METHYLTRANSFERASE"/>
    <property type="match status" value="1"/>
</dbReference>
<dbReference type="SUPFAM" id="SSF63748">
    <property type="entry name" value="Tudor/PWWP/MBT"/>
    <property type="match status" value="1"/>
</dbReference>
<evidence type="ECO:0000256" key="5">
    <source>
        <dbReference type="ARBA" id="ARBA00022490"/>
    </source>
</evidence>
<keyword evidence="5" id="KW-0963">Cytoplasm</keyword>
<dbReference type="Pfam" id="PF21255">
    <property type="entry name" value="DNMT3_ADD_GATA1-like"/>
    <property type="match status" value="1"/>
</dbReference>
<evidence type="ECO:0000256" key="20">
    <source>
        <dbReference type="PROSITE-ProRule" id="PRU01016"/>
    </source>
</evidence>
<evidence type="ECO:0000256" key="17">
    <source>
        <dbReference type="ARBA" id="ARBA00023212"/>
    </source>
</evidence>
<dbReference type="Proteomes" id="UP000018468">
    <property type="component" value="Linkage group LG18"/>
</dbReference>
<keyword evidence="8" id="KW-0132">Cell division</keyword>
<proteinExistence type="inferred from homology"/>
<keyword evidence="14" id="KW-0498">Mitosis</keyword>
<dbReference type="PROSITE" id="PS50812">
    <property type="entry name" value="PWWP"/>
    <property type="match status" value="1"/>
</dbReference>
<feature type="domain" description="PWWP" evidence="23">
    <location>
        <begin position="914"/>
        <end position="969"/>
    </location>
</feature>
<evidence type="ECO:0000256" key="6">
    <source>
        <dbReference type="ARBA" id="ARBA00022491"/>
    </source>
</evidence>
<comment type="subcellular location">
    <subcellularLocation>
        <location evidence="2">Cytoplasm</location>
        <location evidence="2">Cytoskeleton</location>
    </subcellularLocation>
    <subcellularLocation>
        <location evidence="1">Nucleus</location>
    </subcellularLocation>
</comment>
<evidence type="ECO:0000256" key="4">
    <source>
        <dbReference type="ARBA" id="ARBA00011975"/>
    </source>
</evidence>
<keyword evidence="17" id="KW-0206">Cytoskeleton</keyword>
<dbReference type="PROSITE" id="PS51533">
    <property type="entry name" value="ADD"/>
    <property type="match status" value="1"/>
</dbReference>
<dbReference type="Gene3D" id="2.30.30.140">
    <property type="match status" value="1"/>
</dbReference>
<reference evidence="26" key="1">
    <citation type="submission" date="2011-12" db="EMBL/GenBank/DDBJ databases">
        <title>The Draft Genome of Lepisosteus oculatus.</title>
        <authorList>
            <consortium name="The Broad Institute Genome Assembly &amp; Analysis Group"/>
            <consortium name="Computational R&amp;D Group"/>
            <consortium name="and Sequencing Platform"/>
            <person name="Di Palma F."/>
            <person name="Alfoldi J."/>
            <person name="Johnson J."/>
            <person name="Berlin A."/>
            <person name="Gnerre S."/>
            <person name="Jaffe D."/>
            <person name="MacCallum I."/>
            <person name="Young S."/>
            <person name="Walker B.J."/>
            <person name="Lander E.S."/>
            <person name="Lindblad-Toh K."/>
        </authorList>
    </citation>
    <scope>NUCLEOTIDE SEQUENCE [LARGE SCALE GENOMIC DNA]</scope>
</reference>
<dbReference type="GO" id="GO:0005874">
    <property type="term" value="C:microtubule"/>
    <property type="evidence" value="ECO:0007669"/>
    <property type="project" value="UniProtKB-KW"/>
</dbReference>